<keyword evidence="6" id="KW-0418">Kinase</keyword>
<feature type="domain" description="PTS EIIB type-2" evidence="7">
    <location>
        <begin position="3"/>
        <end position="99"/>
    </location>
</feature>
<evidence type="ECO:0000313" key="8">
    <source>
        <dbReference type="EMBL" id="VYU57909.1"/>
    </source>
</evidence>
<dbReference type="GO" id="GO:0090563">
    <property type="term" value="F:protein-phosphocysteine-sugar phosphotransferase activity"/>
    <property type="evidence" value="ECO:0007669"/>
    <property type="project" value="TreeGrafter"/>
</dbReference>
<dbReference type="GO" id="GO:0005886">
    <property type="term" value="C:plasma membrane"/>
    <property type="evidence" value="ECO:0007669"/>
    <property type="project" value="TreeGrafter"/>
</dbReference>
<evidence type="ECO:0000256" key="6">
    <source>
        <dbReference type="ARBA" id="ARBA00022777"/>
    </source>
</evidence>
<dbReference type="InterPro" id="IPR013011">
    <property type="entry name" value="PTS_EIIB_2"/>
</dbReference>
<reference evidence="8" key="1">
    <citation type="submission" date="2019-11" db="EMBL/GenBank/DDBJ databases">
        <authorList>
            <person name="Feng L."/>
        </authorList>
    </citation>
    <scope>NUCLEOTIDE SEQUENCE</scope>
    <source>
        <strain evidence="8">CParaputrificumLFYP93</strain>
    </source>
</reference>
<dbReference type="GO" id="GO:0022877">
    <property type="term" value="F:protein-N(PI)-phosphohistidine-fructose phosphotransferase system transporter activity"/>
    <property type="evidence" value="ECO:0007669"/>
    <property type="project" value="InterPro"/>
</dbReference>
<evidence type="ECO:0000256" key="1">
    <source>
        <dbReference type="ARBA" id="ARBA00022448"/>
    </source>
</evidence>
<evidence type="ECO:0000256" key="4">
    <source>
        <dbReference type="ARBA" id="ARBA00022679"/>
    </source>
</evidence>
<dbReference type="SUPFAM" id="SSF52794">
    <property type="entry name" value="PTS system IIB component-like"/>
    <property type="match status" value="1"/>
</dbReference>
<dbReference type="RefSeq" id="WP_049177376.1">
    <property type="nucleotide sequence ID" value="NZ_CACRTV010000068.1"/>
</dbReference>
<dbReference type="InterPro" id="IPR003353">
    <property type="entry name" value="PTS_IIB_fruc"/>
</dbReference>
<name>A0A6N3G2I8_9CLOT</name>
<dbReference type="PANTHER" id="PTHR30505">
    <property type="entry name" value="FRUCTOSE-LIKE PERMEASE"/>
    <property type="match status" value="1"/>
</dbReference>
<protein>
    <submittedName>
        <fullName evidence="8">Fructose-like phosphotransferase enzyme IIB component 1</fullName>
        <ecNumber evidence="8">2.7.1.69</ecNumber>
    </submittedName>
</protein>
<dbReference type="EMBL" id="CACRTV010000068">
    <property type="protein sequence ID" value="VYU57909.1"/>
    <property type="molecule type" value="Genomic_DNA"/>
</dbReference>
<dbReference type="PANTHER" id="PTHR30505:SF0">
    <property type="entry name" value="FRUCTOSE-LIKE PTS SYSTEM EIIBC COMPONENT-RELATED"/>
    <property type="match status" value="1"/>
</dbReference>
<dbReference type="InterPro" id="IPR050864">
    <property type="entry name" value="Bacterial_PTS_Sugar_Transport"/>
</dbReference>
<keyword evidence="5" id="KW-0598">Phosphotransferase system</keyword>
<gene>
    <name evidence="8" type="primary">fryB</name>
    <name evidence="8" type="ORF">CPLFYP93_02815</name>
</gene>
<keyword evidence="3" id="KW-0762">Sugar transport</keyword>
<organism evidence="8">
    <name type="scientific">Clostridium paraputrificum</name>
    <dbReference type="NCBI Taxonomy" id="29363"/>
    <lineage>
        <taxon>Bacteria</taxon>
        <taxon>Bacillati</taxon>
        <taxon>Bacillota</taxon>
        <taxon>Clostridia</taxon>
        <taxon>Eubacteriales</taxon>
        <taxon>Clostridiaceae</taxon>
        <taxon>Clostridium</taxon>
    </lineage>
</organism>
<evidence type="ECO:0000256" key="2">
    <source>
        <dbReference type="ARBA" id="ARBA00022553"/>
    </source>
</evidence>
<sequence length="102" mass="11038">MSKKIVGICACPVGIAHTYMAADAIEAAAKKLGYKSKVETQGSTGIEEKLSAKDLEEADLVIIATAVKLQEEDRLNGFEDKTVRVTLKDAITKSKEIIEENI</sequence>
<dbReference type="CDD" id="cd05569">
    <property type="entry name" value="PTS_IIB_fructose"/>
    <property type="match status" value="1"/>
</dbReference>
<proteinExistence type="predicted"/>
<dbReference type="Gene3D" id="3.40.50.2300">
    <property type="match status" value="1"/>
</dbReference>
<keyword evidence="4 8" id="KW-0808">Transferase</keyword>
<dbReference type="GO" id="GO:0009401">
    <property type="term" value="P:phosphoenolpyruvate-dependent sugar phosphotransferase system"/>
    <property type="evidence" value="ECO:0007669"/>
    <property type="project" value="UniProtKB-KW"/>
</dbReference>
<dbReference type="NCBIfam" id="TIGR00829">
    <property type="entry name" value="FRU"/>
    <property type="match status" value="1"/>
</dbReference>
<dbReference type="GO" id="GO:0016301">
    <property type="term" value="F:kinase activity"/>
    <property type="evidence" value="ECO:0007669"/>
    <property type="project" value="UniProtKB-KW"/>
</dbReference>
<keyword evidence="2" id="KW-0597">Phosphoprotein</keyword>
<dbReference type="AlphaFoldDB" id="A0A6N3G2I8"/>
<dbReference type="EC" id="2.7.1.69" evidence="8"/>
<dbReference type="InterPro" id="IPR003501">
    <property type="entry name" value="PTS_EIIB_2/3"/>
</dbReference>
<dbReference type="PROSITE" id="PS51099">
    <property type="entry name" value="PTS_EIIB_TYPE_2"/>
    <property type="match status" value="1"/>
</dbReference>
<dbReference type="InterPro" id="IPR036095">
    <property type="entry name" value="PTS_EIIB-like_sf"/>
</dbReference>
<keyword evidence="1" id="KW-0813">Transport</keyword>
<dbReference type="Pfam" id="PF02302">
    <property type="entry name" value="PTS_IIB"/>
    <property type="match status" value="1"/>
</dbReference>
<evidence type="ECO:0000256" key="3">
    <source>
        <dbReference type="ARBA" id="ARBA00022597"/>
    </source>
</evidence>
<evidence type="ECO:0000259" key="7">
    <source>
        <dbReference type="PROSITE" id="PS51099"/>
    </source>
</evidence>
<accession>A0A6N3G2I8</accession>
<evidence type="ECO:0000256" key="5">
    <source>
        <dbReference type="ARBA" id="ARBA00022683"/>
    </source>
</evidence>